<proteinExistence type="predicted"/>
<keyword evidence="3" id="KW-1185">Reference proteome</keyword>
<keyword evidence="1" id="KW-0812">Transmembrane</keyword>
<dbReference type="RefSeq" id="WP_168004829.1">
    <property type="nucleotide sequence ID" value="NZ_JAATHJ010000003.1"/>
</dbReference>
<keyword evidence="1" id="KW-1133">Transmembrane helix</keyword>
<protein>
    <submittedName>
        <fullName evidence="2">Uncharacterized protein</fullName>
    </submittedName>
</protein>
<evidence type="ECO:0000313" key="3">
    <source>
        <dbReference type="Proteomes" id="UP000752012"/>
    </source>
</evidence>
<evidence type="ECO:0000256" key="1">
    <source>
        <dbReference type="SAM" id="Phobius"/>
    </source>
</evidence>
<organism evidence="2 3">
    <name type="scientific">Alkalicoccus luteus</name>
    <dbReference type="NCBI Taxonomy" id="1237094"/>
    <lineage>
        <taxon>Bacteria</taxon>
        <taxon>Bacillati</taxon>
        <taxon>Bacillota</taxon>
        <taxon>Bacilli</taxon>
        <taxon>Bacillales</taxon>
        <taxon>Bacillaceae</taxon>
        <taxon>Alkalicoccus</taxon>
    </lineage>
</organism>
<name>A0A969PLS6_9BACI</name>
<keyword evidence="1" id="KW-0472">Membrane</keyword>
<dbReference type="AlphaFoldDB" id="A0A969PLS6"/>
<accession>A0A969PLS6</accession>
<sequence length="115" mass="12999">MIHDGTSCFSSTTLSRFMLLMHSSSSSGIENAGGRKIKRPGMNPGRFLSTAVACTIVHNQTAAILRFFIRKLQRACMLMHHFFKCNLNAVYFFNNIVFCRRIQRQSKLRASSAHA</sequence>
<comment type="caution">
    <text evidence="2">The sequence shown here is derived from an EMBL/GenBank/DDBJ whole genome shotgun (WGS) entry which is preliminary data.</text>
</comment>
<reference evidence="2 3" key="1">
    <citation type="submission" date="2020-03" db="EMBL/GenBank/DDBJ databases">
        <title>Assessment of the enzymatic potential of alkaline-tolerant lipase obtained from Bacillus luteus H11 (technogenic soil) for the bioremediation of saline soils contaminated with petroleum substances.</title>
        <authorList>
            <person name="Kalwasinska A."/>
        </authorList>
    </citation>
    <scope>NUCLEOTIDE SEQUENCE [LARGE SCALE GENOMIC DNA]</scope>
    <source>
        <strain evidence="2 3">H11</strain>
    </source>
</reference>
<evidence type="ECO:0000313" key="2">
    <source>
        <dbReference type="EMBL" id="NJP36537.1"/>
    </source>
</evidence>
<dbReference type="EMBL" id="JAATHJ010000003">
    <property type="protein sequence ID" value="NJP36537.1"/>
    <property type="molecule type" value="Genomic_DNA"/>
</dbReference>
<dbReference type="Proteomes" id="UP000752012">
    <property type="component" value="Unassembled WGS sequence"/>
</dbReference>
<gene>
    <name evidence="2" type="ORF">HCN83_02905</name>
</gene>
<feature type="transmembrane region" description="Helical" evidence="1">
    <location>
        <begin position="47"/>
        <end position="69"/>
    </location>
</feature>